<evidence type="ECO:0000313" key="1">
    <source>
        <dbReference type="EMBL" id="KAI0045279.1"/>
    </source>
</evidence>
<reference evidence="1" key="2">
    <citation type="journal article" date="2022" name="New Phytol.">
        <title>Evolutionary transition to the ectomycorrhizal habit in the genomes of a hyperdiverse lineage of mushroom-forming fungi.</title>
        <authorList>
            <person name="Looney B."/>
            <person name="Miyauchi S."/>
            <person name="Morin E."/>
            <person name="Drula E."/>
            <person name="Courty P.E."/>
            <person name="Kohler A."/>
            <person name="Kuo A."/>
            <person name="LaButti K."/>
            <person name="Pangilinan J."/>
            <person name="Lipzen A."/>
            <person name="Riley R."/>
            <person name="Andreopoulos W."/>
            <person name="He G."/>
            <person name="Johnson J."/>
            <person name="Nolan M."/>
            <person name="Tritt A."/>
            <person name="Barry K.W."/>
            <person name="Grigoriev I.V."/>
            <person name="Nagy L.G."/>
            <person name="Hibbett D."/>
            <person name="Henrissat B."/>
            <person name="Matheny P.B."/>
            <person name="Labbe J."/>
            <person name="Martin F.M."/>
        </authorList>
    </citation>
    <scope>NUCLEOTIDE SEQUENCE</scope>
    <source>
        <strain evidence="1">FP105234-sp</strain>
    </source>
</reference>
<dbReference type="Proteomes" id="UP000814033">
    <property type="component" value="Unassembled WGS sequence"/>
</dbReference>
<sequence length="377" mass="42884">MADIAPPRLQALVSHRVLLYTVTSTVAVSATIANALHNHSNFYSVTVYLSKSGGSVLVLANFGFLISLVCGRLMQHIFFGALRSVEVERLYDRMWFFVTESLLAFTIFRDEFDIPFAVMFGFLLFVKSFHWLMADRIEWMNQMPYPGPPTLFHIRVNGLFLILWMTNVVMFSVAVESVLNSGVGAIVLFASEYAILMASASNSMAKYFLSAYEFRRAASRGGDNAPPWENKSMWVFYVDLATDFLKLITYLVFFAVVITFYGVPLNVIRDVYVTARSFITRLRDLMRYRTATRNMDERYPNATQEEMSAMSDRTCIICREEMVLSDPAQPAEGSAQNAAPTTEEGPNTTPKKLPCGHIFHFHCLRSWLERQQSCPTW</sequence>
<dbReference type="EMBL" id="MU275956">
    <property type="protein sequence ID" value="KAI0045279.1"/>
    <property type="molecule type" value="Genomic_DNA"/>
</dbReference>
<accession>A0ACB8RM12</accession>
<name>A0ACB8RM12_9AGAM</name>
<evidence type="ECO:0000313" key="2">
    <source>
        <dbReference type="Proteomes" id="UP000814033"/>
    </source>
</evidence>
<keyword evidence="2" id="KW-1185">Reference proteome</keyword>
<organism evidence="1 2">
    <name type="scientific">Auriscalpium vulgare</name>
    <dbReference type="NCBI Taxonomy" id="40419"/>
    <lineage>
        <taxon>Eukaryota</taxon>
        <taxon>Fungi</taxon>
        <taxon>Dikarya</taxon>
        <taxon>Basidiomycota</taxon>
        <taxon>Agaricomycotina</taxon>
        <taxon>Agaricomycetes</taxon>
        <taxon>Russulales</taxon>
        <taxon>Auriscalpiaceae</taxon>
        <taxon>Auriscalpium</taxon>
    </lineage>
</organism>
<comment type="caution">
    <text evidence="1">The sequence shown here is derived from an EMBL/GenBank/DDBJ whole genome shotgun (WGS) entry which is preliminary data.</text>
</comment>
<reference evidence="1" key="1">
    <citation type="submission" date="2021-02" db="EMBL/GenBank/DDBJ databases">
        <authorList>
            <consortium name="DOE Joint Genome Institute"/>
            <person name="Ahrendt S."/>
            <person name="Looney B.P."/>
            <person name="Miyauchi S."/>
            <person name="Morin E."/>
            <person name="Drula E."/>
            <person name="Courty P.E."/>
            <person name="Chicoki N."/>
            <person name="Fauchery L."/>
            <person name="Kohler A."/>
            <person name="Kuo A."/>
            <person name="Labutti K."/>
            <person name="Pangilinan J."/>
            <person name="Lipzen A."/>
            <person name="Riley R."/>
            <person name="Andreopoulos W."/>
            <person name="He G."/>
            <person name="Johnson J."/>
            <person name="Barry K.W."/>
            <person name="Grigoriev I.V."/>
            <person name="Nagy L."/>
            <person name="Hibbett D."/>
            <person name="Henrissat B."/>
            <person name="Matheny P.B."/>
            <person name="Labbe J."/>
            <person name="Martin F."/>
        </authorList>
    </citation>
    <scope>NUCLEOTIDE SEQUENCE</scope>
    <source>
        <strain evidence="1">FP105234-sp</strain>
    </source>
</reference>
<proteinExistence type="predicted"/>
<gene>
    <name evidence="1" type="ORF">FA95DRAFT_1495638</name>
</gene>
<protein>
    <submittedName>
        <fullName evidence="1">Uncharacterized protein</fullName>
    </submittedName>
</protein>